<dbReference type="AlphaFoldDB" id="E1R596"/>
<dbReference type="STRING" id="573413.Spirs_1504"/>
<evidence type="ECO:0000259" key="2">
    <source>
        <dbReference type="Pfam" id="PF02517"/>
    </source>
</evidence>
<evidence type="ECO:0000313" key="4">
    <source>
        <dbReference type="Proteomes" id="UP000002318"/>
    </source>
</evidence>
<dbReference type="HOGENOM" id="CLU_1194290_0_0_12"/>
<feature type="transmembrane region" description="Helical" evidence="1">
    <location>
        <begin position="49"/>
        <end position="70"/>
    </location>
</feature>
<name>E1R596_SEDSS</name>
<dbReference type="Pfam" id="PF02517">
    <property type="entry name" value="Rce1-like"/>
    <property type="match status" value="1"/>
</dbReference>
<dbReference type="InterPro" id="IPR052710">
    <property type="entry name" value="CAAX_protease"/>
</dbReference>
<keyword evidence="4" id="KW-1185">Reference proteome</keyword>
<feature type="domain" description="CAAX prenyl protease 2/Lysostaphin resistance protein A-like" evidence="2">
    <location>
        <begin position="126"/>
        <end position="221"/>
    </location>
</feature>
<dbReference type="RefSeq" id="WP_013254095.1">
    <property type="nucleotide sequence ID" value="NC_014364.1"/>
</dbReference>
<dbReference type="eggNOG" id="COG1266">
    <property type="taxonomic scope" value="Bacteria"/>
</dbReference>
<dbReference type="InterPro" id="IPR003675">
    <property type="entry name" value="Rce1/LyrA-like_dom"/>
</dbReference>
<evidence type="ECO:0000256" key="1">
    <source>
        <dbReference type="SAM" id="Phobius"/>
    </source>
</evidence>
<feature type="transmembrane region" description="Helical" evidence="1">
    <location>
        <begin position="91"/>
        <end position="114"/>
    </location>
</feature>
<evidence type="ECO:0000313" key="3">
    <source>
        <dbReference type="EMBL" id="ADK80631.1"/>
    </source>
</evidence>
<gene>
    <name evidence="3" type="ordered locus">Spirs_1504</name>
</gene>
<dbReference type="OrthoDB" id="368568at2"/>
<sequence>MTIFPEERNEKSGNDPKSLLEPILLFFVLFFPGYLSGTDSGQEIDFANLGFLFRYAAVALPQILLLLFMISKKGPGWAERYGITRIKRRDIPGALLLLPLLLAISFLIALLFPFGLQESWGMEKRTLLLPAIVAMVITGYREELFFRAYLLRELSTFLGGEEQRPGWREITTSSLLFAAGHLYQGWGGALTTLLIAMVLGFRYSRKKSLHEVAIAHSLYNSVALIMISFGSY</sequence>
<dbReference type="PANTHER" id="PTHR36435:SF1">
    <property type="entry name" value="CAAX AMINO TERMINAL PROTEASE FAMILY PROTEIN"/>
    <property type="match status" value="1"/>
</dbReference>
<organism evidence="3 4">
    <name type="scientific">Sediminispirochaeta smaragdinae (strain DSM 11293 / JCM 15392 / SEBR 4228)</name>
    <name type="common">Spirochaeta smaragdinae</name>
    <dbReference type="NCBI Taxonomy" id="573413"/>
    <lineage>
        <taxon>Bacteria</taxon>
        <taxon>Pseudomonadati</taxon>
        <taxon>Spirochaetota</taxon>
        <taxon>Spirochaetia</taxon>
        <taxon>Spirochaetales</taxon>
        <taxon>Spirochaetaceae</taxon>
        <taxon>Sediminispirochaeta</taxon>
    </lineage>
</organism>
<dbReference type="EMBL" id="CP002116">
    <property type="protein sequence ID" value="ADK80631.1"/>
    <property type="molecule type" value="Genomic_DNA"/>
</dbReference>
<dbReference type="GO" id="GO:0080120">
    <property type="term" value="P:CAAX-box protein maturation"/>
    <property type="evidence" value="ECO:0007669"/>
    <property type="project" value="UniProtKB-ARBA"/>
</dbReference>
<dbReference type="PANTHER" id="PTHR36435">
    <property type="entry name" value="SLR1288 PROTEIN"/>
    <property type="match status" value="1"/>
</dbReference>
<dbReference type="KEGG" id="ssm:Spirs_1504"/>
<feature type="transmembrane region" description="Helical" evidence="1">
    <location>
        <begin position="18"/>
        <end position="37"/>
    </location>
</feature>
<dbReference type="Proteomes" id="UP000002318">
    <property type="component" value="Chromosome"/>
</dbReference>
<feature type="transmembrane region" description="Helical" evidence="1">
    <location>
        <begin position="213"/>
        <end position="231"/>
    </location>
</feature>
<feature type="transmembrane region" description="Helical" evidence="1">
    <location>
        <begin position="183"/>
        <end position="201"/>
    </location>
</feature>
<proteinExistence type="predicted"/>
<keyword evidence="1" id="KW-1133">Transmembrane helix</keyword>
<keyword evidence="1" id="KW-0812">Transmembrane</keyword>
<reference evidence="3 4" key="1">
    <citation type="journal article" date="2010" name="Stand. Genomic Sci.">
        <title>Complete genome sequence of Spirochaeta smaragdinae type strain (SEBR 4228).</title>
        <authorList>
            <person name="Mavromatis K."/>
            <person name="Yasawong M."/>
            <person name="Chertkov O."/>
            <person name="Lapidus A."/>
            <person name="Lucas S."/>
            <person name="Nolan M."/>
            <person name="Del Rio T.G."/>
            <person name="Tice H."/>
            <person name="Cheng J.F."/>
            <person name="Pitluck S."/>
            <person name="Liolios K."/>
            <person name="Ivanova N."/>
            <person name="Tapia R."/>
            <person name="Han C."/>
            <person name="Bruce D."/>
            <person name="Goodwin L."/>
            <person name="Pati A."/>
            <person name="Chen A."/>
            <person name="Palaniappan K."/>
            <person name="Land M."/>
            <person name="Hauser L."/>
            <person name="Chang Y.J."/>
            <person name="Jeffries C.D."/>
            <person name="Detter J.C."/>
            <person name="Rohde M."/>
            <person name="Brambilla E."/>
            <person name="Spring S."/>
            <person name="Goker M."/>
            <person name="Sikorski J."/>
            <person name="Woyke T."/>
            <person name="Bristow J."/>
            <person name="Eisen J.A."/>
            <person name="Markowitz V."/>
            <person name="Hugenholtz P."/>
            <person name="Klenk H.P."/>
            <person name="Kyrpides N.C."/>
        </authorList>
    </citation>
    <scope>NUCLEOTIDE SEQUENCE [LARGE SCALE GENOMIC DNA]</scope>
    <source>
        <strain evidence="4">DSM 11293 / JCM 15392 / SEBR 4228</strain>
    </source>
</reference>
<protein>
    <submittedName>
        <fullName evidence="3">Abortive infection protein</fullName>
    </submittedName>
</protein>
<accession>E1R596</accession>
<dbReference type="GO" id="GO:0004175">
    <property type="term" value="F:endopeptidase activity"/>
    <property type="evidence" value="ECO:0007669"/>
    <property type="project" value="UniProtKB-ARBA"/>
</dbReference>
<keyword evidence="1" id="KW-0472">Membrane</keyword>